<dbReference type="SUPFAM" id="SSF63446">
    <property type="entry name" value="Type I dockerin domain"/>
    <property type="match status" value="1"/>
</dbReference>
<proteinExistence type="predicted"/>
<name>A0A1F5YZT7_9BACT</name>
<evidence type="ECO:0000313" key="1">
    <source>
        <dbReference type="EMBL" id="OGG05594.1"/>
    </source>
</evidence>
<dbReference type="EMBL" id="MFJF01000029">
    <property type="protein sequence ID" value="OGG05594.1"/>
    <property type="molecule type" value="Genomic_DNA"/>
</dbReference>
<dbReference type="PROSITE" id="PS00018">
    <property type="entry name" value="EF_HAND_1"/>
    <property type="match status" value="1"/>
</dbReference>
<dbReference type="Proteomes" id="UP000177354">
    <property type="component" value="Unassembled WGS sequence"/>
</dbReference>
<dbReference type="InterPro" id="IPR018247">
    <property type="entry name" value="EF_Hand_1_Ca_BS"/>
</dbReference>
<dbReference type="InterPro" id="IPR036439">
    <property type="entry name" value="Dockerin_dom_sf"/>
</dbReference>
<accession>A0A1F5YZT7</accession>
<dbReference type="CDD" id="cd14256">
    <property type="entry name" value="Dockerin_I"/>
    <property type="match status" value="1"/>
</dbReference>
<evidence type="ECO:0000313" key="2">
    <source>
        <dbReference type="Proteomes" id="UP000177354"/>
    </source>
</evidence>
<dbReference type="Pfam" id="PF00404">
    <property type="entry name" value="Dockerin_1"/>
    <property type="match status" value="1"/>
</dbReference>
<dbReference type="GO" id="GO:0000272">
    <property type="term" value="P:polysaccharide catabolic process"/>
    <property type="evidence" value="ECO:0007669"/>
    <property type="project" value="InterPro"/>
</dbReference>
<dbReference type="Gene3D" id="1.10.1330.10">
    <property type="entry name" value="Dockerin domain"/>
    <property type="match status" value="1"/>
</dbReference>
<dbReference type="InterPro" id="IPR002105">
    <property type="entry name" value="Dockerin_1_rpt"/>
</dbReference>
<reference evidence="1 2" key="1">
    <citation type="journal article" date="2016" name="Nat. Commun.">
        <title>Thousands of microbial genomes shed light on interconnected biogeochemical processes in an aquifer system.</title>
        <authorList>
            <person name="Anantharaman K."/>
            <person name="Brown C.T."/>
            <person name="Hug L.A."/>
            <person name="Sharon I."/>
            <person name="Castelle C.J."/>
            <person name="Probst A.J."/>
            <person name="Thomas B.C."/>
            <person name="Singh A."/>
            <person name="Wilkins M.J."/>
            <person name="Karaoz U."/>
            <person name="Brodie E.L."/>
            <person name="Williams K.H."/>
            <person name="Hubbard S.S."/>
            <person name="Banfield J.F."/>
        </authorList>
    </citation>
    <scope>NUCLEOTIDE SEQUENCE [LARGE SCALE GENOMIC DNA]</scope>
</reference>
<comment type="caution">
    <text evidence="1">The sequence shown here is derived from an EMBL/GenBank/DDBJ whole genome shotgun (WGS) entry which is preliminary data.</text>
</comment>
<dbReference type="GO" id="GO:0004553">
    <property type="term" value="F:hydrolase activity, hydrolyzing O-glycosyl compounds"/>
    <property type="evidence" value="ECO:0007669"/>
    <property type="project" value="InterPro"/>
</dbReference>
<gene>
    <name evidence="1" type="ORF">A2777_03455</name>
</gene>
<evidence type="ECO:0008006" key="3">
    <source>
        <dbReference type="Google" id="ProtNLM"/>
    </source>
</evidence>
<organism evidence="1 2">
    <name type="scientific">Candidatus Gottesmanbacteria bacterium RIFCSPHIGHO2_01_FULL_40_15</name>
    <dbReference type="NCBI Taxonomy" id="1798376"/>
    <lineage>
        <taxon>Bacteria</taxon>
        <taxon>Candidatus Gottesmaniibacteriota</taxon>
    </lineage>
</organism>
<dbReference type="AlphaFoldDB" id="A0A1F5YZT7"/>
<sequence length="371" mass="40260">MNQHLQINKKFIPLFILIILIFIFTIQKHTSSGLLAAAAYPYSCTQVIGYDQVGEASGGWYVTGGVFEAVVEDSLWQLLWNGGGGVDRWQFPGYTGWNNGIISSCGNNSQMPDRVILSISGPYGSDESTWVLAVKNTISTISQKIPSAKVIILQSVVGGPGHQTCPCHNNCQYGNTILASWQNKHIDNAISRLLQDIKDEKYNPGVEIKAGISPEVRSCADYRDGTGHLTVDGAKSVGGSIGLYYLMEDLNNVTPPPVSPTPTPFPSVTSAPSVTLIPDLTLFPTATLFPTKTPIPTPVASLTFFPSKTPTPSGRIPGDADNNGKVDGLDYVLWLNNYNFTTEMGPEKGDFNGDYKVNGLDYVVWLNNYKT</sequence>
<protein>
    <recommendedName>
        <fullName evidence="3">Dockerin domain-containing protein</fullName>
    </recommendedName>
</protein>